<accession>A0A291N583</accession>
<organism evidence="1 2">
    <name type="scientific">Sphingobium yanoikuyae</name>
    <name type="common">Sphingomonas yanoikuyae</name>
    <dbReference type="NCBI Taxonomy" id="13690"/>
    <lineage>
        <taxon>Bacteria</taxon>
        <taxon>Pseudomonadati</taxon>
        <taxon>Pseudomonadota</taxon>
        <taxon>Alphaproteobacteria</taxon>
        <taxon>Sphingomonadales</taxon>
        <taxon>Sphingomonadaceae</taxon>
        <taxon>Sphingobium</taxon>
    </lineage>
</organism>
<reference evidence="1 2" key="1">
    <citation type="submission" date="2017-10" db="EMBL/GenBank/DDBJ databases">
        <title>Sphingobium yanoikuyae S72.</title>
        <authorList>
            <person name="Sanchez E."/>
            <person name="Bustos P."/>
            <person name="Mendoza P."/>
            <person name="Guo X."/>
            <person name="Mendoza A."/>
        </authorList>
    </citation>
    <scope>NUCLEOTIDE SEQUENCE [LARGE SCALE GENOMIC DNA]</scope>
    <source>
        <strain evidence="1 2">S72</strain>
    </source>
</reference>
<dbReference type="EMBL" id="CP023741">
    <property type="protein sequence ID" value="ATI82268.1"/>
    <property type="molecule type" value="Genomic_DNA"/>
</dbReference>
<evidence type="ECO:0000313" key="1">
    <source>
        <dbReference type="EMBL" id="ATI82268.1"/>
    </source>
</evidence>
<proteinExistence type="predicted"/>
<evidence type="ECO:0000313" key="2">
    <source>
        <dbReference type="Proteomes" id="UP000219422"/>
    </source>
</evidence>
<gene>
    <name evidence="1" type="ORF">A6768_21240</name>
</gene>
<name>A0A291N583_SPHYA</name>
<dbReference type="Proteomes" id="UP000219422">
    <property type="component" value="Chromosome"/>
</dbReference>
<sequence length="61" mass="7005">MVAEIWEGHTCWFGQLVDEDSGKRDGTIFTAISRGSVIAQISIWVPLTHLKFEDRMDPTRR</sequence>
<dbReference type="KEGG" id="sya:A6768_21240"/>
<protein>
    <submittedName>
        <fullName evidence="1">Uncharacterized protein</fullName>
    </submittedName>
</protein>
<dbReference type="AlphaFoldDB" id="A0A291N583"/>